<name>A0A371HTE1_MUCPR</name>
<evidence type="ECO:0000313" key="3">
    <source>
        <dbReference type="EMBL" id="RDY06053.1"/>
    </source>
</evidence>
<comment type="caution">
    <text evidence="3">The sequence shown here is derived from an EMBL/GenBank/DDBJ whole genome shotgun (WGS) entry which is preliminary data.</text>
</comment>
<feature type="non-terminal residue" evidence="3">
    <location>
        <position position="1"/>
    </location>
</feature>
<dbReference type="AlphaFoldDB" id="A0A371HTE1"/>
<feature type="domain" description="Retrotransposon gag" evidence="2">
    <location>
        <begin position="1"/>
        <end position="64"/>
    </location>
</feature>
<dbReference type="InterPro" id="IPR005162">
    <property type="entry name" value="Retrotrans_gag_dom"/>
</dbReference>
<dbReference type="OrthoDB" id="1000529at2759"/>
<gene>
    <name evidence="3" type="ORF">CR513_10027</name>
</gene>
<keyword evidence="4" id="KW-1185">Reference proteome</keyword>
<dbReference type="InterPro" id="IPR021109">
    <property type="entry name" value="Peptidase_aspartic_dom_sf"/>
</dbReference>
<dbReference type="CDD" id="cd00303">
    <property type="entry name" value="retropepsin_like"/>
    <property type="match status" value="1"/>
</dbReference>
<protein>
    <recommendedName>
        <fullName evidence="2">Retrotransposon gag domain-containing protein</fullName>
    </recommendedName>
</protein>
<evidence type="ECO:0000313" key="4">
    <source>
        <dbReference type="Proteomes" id="UP000257109"/>
    </source>
</evidence>
<dbReference type="EMBL" id="QJKJ01001759">
    <property type="protein sequence ID" value="RDY06053.1"/>
    <property type="molecule type" value="Genomic_DNA"/>
</dbReference>
<feature type="compositionally biased region" description="Polar residues" evidence="1">
    <location>
        <begin position="232"/>
        <end position="245"/>
    </location>
</feature>
<evidence type="ECO:0000259" key="2">
    <source>
        <dbReference type="Pfam" id="PF03732"/>
    </source>
</evidence>
<dbReference type="PANTHER" id="PTHR33067">
    <property type="entry name" value="RNA-DIRECTED DNA POLYMERASE-RELATED"/>
    <property type="match status" value="1"/>
</dbReference>
<organism evidence="3 4">
    <name type="scientific">Mucuna pruriens</name>
    <name type="common">Velvet bean</name>
    <name type="synonym">Dolichos pruriens</name>
    <dbReference type="NCBI Taxonomy" id="157652"/>
    <lineage>
        <taxon>Eukaryota</taxon>
        <taxon>Viridiplantae</taxon>
        <taxon>Streptophyta</taxon>
        <taxon>Embryophyta</taxon>
        <taxon>Tracheophyta</taxon>
        <taxon>Spermatophyta</taxon>
        <taxon>Magnoliopsida</taxon>
        <taxon>eudicotyledons</taxon>
        <taxon>Gunneridae</taxon>
        <taxon>Pentapetalae</taxon>
        <taxon>rosids</taxon>
        <taxon>fabids</taxon>
        <taxon>Fabales</taxon>
        <taxon>Fabaceae</taxon>
        <taxon>Papilionoideae</taxon>
        <taxon>50 kb inversion clade</taxon>
        <taxon>NPAAA clade</taxon>
        <taxon>indigoferoid/millettioid clade</taxon>
        <taxon>Phaseoleae</taxon>
        <taxon>Mucuna</taxon>
    </lineage>
</organism>
<sequence>MKQMFLKKFFPASRIATIRKEICGIRQHFGKTLHEYWERFNKLWATCPHHHISEQLLIQYFYEGRTIMDRSMIDAASGGALMDKTPFGIKGASQPRIVNEIGAVDNLRLENHLTELTSLVRQLVVGQHQPTMVARVCGICIFMEHPTDMCPILQETETDHPESVGAIGDYQYGKQPYQSRPFDKMKQLAISNLEFQQNMNSSNMQFQQNMNATIQDLKIQIGQLANTVSHLQSAGSNNLPSQTIPNPRGNASAVTLRSGKELPQLASLQLPRPTDANSKPDADSQALHQDKIVPLPFPTRALIIRKPKSDEELLRMFWKVEINNPLLDAIKKIPKYAKFLKKLCVHKKKKMKGGMEIGGIVSALIRNKDFTIGAQQALLKKCRDPGIFSVPCTIGDCTFVDAMLDLGASINVMPTSIYKSLYFGDLEPTGMTIQLANRSVVQPLGILEDVLVQVNKLIFLVGFYVLDMEDETSRKGSTLILGRPFLMTGRTKIDVHVETLSMEFGDTLL</sequence>
<dbReference type="Pfam" id="PF03732">
    <property type="entry name" value="Retrotrans_gag"/>
    <property type="match status" value="1"/>
</dbReference>
<dbReference type="PANTHER" id="PTHR33067:SF15">
    <property type="entry name" value="RNA-DIRECTED DNA POLYMERASE"/>
    <property type="match status" value="1"/>
</dbReference>
<reference evidence="3" key="1">
    <citation type="submission" date="2018-05" db="EMBL/GenBank/DDBJ databases">
        <title>Draft genome of Mucuna pruriens seed.</title>
        <authorList>
            <person name="Nnadi N.E."/>
            <person name="Vos R."/>
            <person name="Hasami M.H."/>
            <person name="Devisetty U.K."/>
            <person name="Aguiy J.C."/>
        </authorList>
    </citation>
    <scope>NUCLEOTIDE SEQUENCE [LARGE SCALE GENOMIC DNA]</scope>
    <source>
        <strain evidence="3">JCA_2017</strain>
    </source>
</reference>
<dbReference type="Gene3D" id="2.40.70.10">
    <property type="entry name" value="Acid Proteases"/>
    <property type="match status" value="1"/>
</dbReference>
<proteinExistence type="predicted"/>
<feature type="region of interest" description="Disordered" evidence="1">
    <location>
        <begin position="232"/>
        <end position="253"/>
    </location>
</feature>
<dbReference type="Proteomes" id="UP000257109">
    <property type="component" value="Unassembled WGS sequence"/>
</dbReference>
<accession>A0A371HTE1</accession>
<evidence type="ECO:0000256" key="1">
    <source>
        <dbReference type="SAM" id="MobiDB-lite"/>
    </source>
</evidence>